<dbReference type="RefSeq" id="WP_100764936.1">
    <property type="nucleotide sequence ID" value="NZ_NPEF02000013.1"/>
</dbReference>
<dbReference type="EMBL" id="NPEF02000013">
    <property type="protein sequence ID" value="MDV6236392.1"/>
    <property type="molecule type" value="Genomic_DNA"/>
</dbReference>
<dbReference type="PANTHER" id="PTHR40074">
    <property type="entry name" value="O-ACETYLTRANSFERASE WECH"/>
    <property type="match status" value="1"/>
</dbReference>
<dbReference type="GO" id="GO:0016413">
    <property type="term" value="F:O-acetyltransferase activity"/>
    <property type="evidence" value="ECO:0007669"/>
    <property type="project" value="TreeGrafter"/>
</dbReference>
<evidence type="ECO:0000313" key="9">
    <source>
        <dbReference type="EMBL" id="MDV6236392.1"/>
    </source>
</evidence>
<keyword evidence="4 7" id="KW-0812">Transmembrane</keyword>
<evidence type="ECO:0000256" key="7">
    <source>
        <dbReference type="SAM" id="Phobius"/>
    </source>
</evidence>
<feature type="transmembrane region" description="Helical" evidence="7">
    <location>
        <begin position="181"/>
        <end position="205"/>
    </location>
</feature>
<feature type="transmembrane region" description="Helical" evidence="7">
    <location>
        <begin position="144"/>
        <end position="169"/>
    </location>
</feature>
<evidence type="ECO:0000256" key="3">
    <source>
        <dbReference type="ARBA" id="ARBA00022475"/>
    </source>
</evidence>
<feature type="transmembrane region" description="Helical" evidence="7">
    <location>
        <begin position="114"/>
        <end position="132"/>
    </location>
</feature>
<feature type="domain" description="Acyltransferase 3" evidence="8">
    <location>
        <begin position="45"/>
        <end position="371"/>
    </location>
</feature>
<evidence type="ECO:0000256" key="5">
    <source>
        <dbReference type="ARBA" id="ARBA00022989"/>
    </source>
</evidence>
<keyword evidence="6 7" id="KW-0472">Membrane</keyword>
<keyword evidence="10" id="KW-0808">Transferase</keyword>
<comment type="caution">
    <text evidence="10">The sequence shown here is derived from an EMBL/GenBank/DDBJ whole genome shotgun (WGS) entry which is preliminary data.</text>
</comment>
<keyword evidence="10" id="KW-0012">Acyltransferase</keyword>
<feature type="transmembrane region" description="Helical" evidence="7">
    <location>
        <begin position="285"/>
        <end position="302"/>
    </location>
</feature>
<evidence type="ECO:0000256" key="6">
    <source>
        <dbReference type="ARBA" id="ARBA00023136"/>
    </source>
</evidence>
<dbReference type="Proteomes" id="UP000232122">
    <property type="component" value="Unassembled WGS sequence"/>
</dbReference>
<comment type="subcellular location">
    <subcellularLocation>
        <location evidence="1">Cell membrane</location>
        <topology evidence="1">Multi-pass membrane protein</topology>
    </subcellularLocation>
</comment>
<feature type="transmembrane region" description="Helical" evidence="7">
    <location>
        <begin position="6"/>
        <end position="28"/>
    </location>
</feature>
<feature type="transmembrane region" description="Helical" evidence="7">
    <location>
        <begin position="350"/>
        <end position="374"/>
    </location>
</feature>
<dbReference type="EC" id="2.3.1.-" evidence="9"/>
<name>A0A2N0B9Z9_9LEPT</name>
<comment type="similarity">
    <text evidence="2">Belongs to the acyltransferase 3 family.</text>
</comment>
<accession>A0A2N0B9Z9</accession>
<gene>
    <name evidence="9" type="ORF">CH379_012220</name>
    <name evidence="10" type="ORF">CH379_08465</name>
</gene>
<protein>
    <submittedName>
        <fullName evidence="10">Acyltransferase</fullName>
        <ecNumber evidence="9">2.3.1.-</ecNumber>
    </submittedName>
</protein>
<feature type="transmembrane region" description="Helical" evidence="7">
    <location>
        <begin position="314"/>
        <end position="338"/>
    </location>
</feature>
<feature type="transmembrane region" description="Helical" evidence="7">
    <location>
        <begin position="49"/>
        <end position="67"/>
    </location>
</feature>
<sequence>MNPNLSLFIDLFGLCILLFLCSFSKIPLQIVRETPPQSVNSGRSYSVDFIRGLAITGIVFIHVNSYYQFFGPNENVSAFTLAISNLSRFSVPAFVLSSGIFLKPAPFKDYWKPKILSLIVPYFFVSLFAAYVKLGVLPSVGEFSIGFLLGTWCAPYYFVPLLFLFYLVYPTLEKIKNGPTASAGIFLFLGVSLAINLLSNHVFLIFTDPLLRTLEPISPTGFVFFFVFGMLSGRWFKDGSAFLRISSEFSPTLPYPFRTLLFWGLLSYLAVVLAAGILWKFDSSNHLLFYPAGMFVLLFLWAETSAKTKRHSKFLSVFAFIGKNSMGIFLLHPLLIHWMHAWNPFEYGSLFSWIMVPVVAALNVFLPLIVWFGIGKISESILNRIVKRK</sequence>
<proteinExistence type="inferred from homology"/>
<evidence type="ECO:0000313" key="10">
    <source>
        <dbReference type="EMBL" id="PJZ93308.1"/>
    </source>
</evidence>
<dbReference type="OrthoDB" id="321153at2"/>
<reference evidence="9" key="3">
    <citation type="submission" date="2023-10" db="EMBL/GenBank/DDBJ databases">
        <authorList>
            <person name="Picardeau M."/>
            <person name="Thibeaux R."/>
        </authorList>
    </citation>
    <scope>NUCLEOTIDE SEQUENCE</scope>
    <source>
        <strain evidence="9">ATI7-C-A5</strain>
    </source>
</reference>
<keyword evidence="11" id="KW-1185">Reference proteome</keyword>
<evidence type="ECO:0000256" key="1">
    <source>
        <dbReference type="ARBA" id="ARBA00004651"/>
    </source>
</evidence>
<dbReference type="GO" id="GO:0009246">
    <property type="term" value="P:enterobacterial common antigen biosynthetic process"/>
    <property type="evidence" value="ECO:0007669"/>
    <property type="project" value="TreeGrafter"/>
</dbReference>
<feature type="transmembrane region" description="Helical" evidence="7">
    <location>
        <begin position="257"/>
        <end position="279"/>
    </location>
</feature>
<feature type="transmembrane region" description="Helical" evidence="7">
    <location>
        <begin position="79"/>
        <end position="102"/>
    </location>
</feature>
<dbReference type="PANTHER" id="PTHR40074:SF2">
    <property type="entry name" value="O-ACETYLTRANSFERASE WECH"/>
    <property type="match status" value="1"/>
</dbReference>
<reference evidence="10" key="1">
    <citation type="submission" date="2017-07" db="EMBL/GenBank/DDBJ databases">
        <title>Leptospira spp. isolated from tropical soils.</title>
        <authorList>
            <person name="Thibeaux R."/>
            <person name="Iraola G."/>
            <person name="Ferres I."/>
            <person name="Bierque E."/>
            <person name="Girault D."/>
            <person name="Soupe-Gilbert M.-E."/>
            <person name="Picardeau M."/>
            <person name="Goarant C."/>
        </authorList>
    </citation>
    <scope>NUCLEOTIDE SEQUENCE [LARGE SCALE GENOMIC DNA]</scope>
    <source>
        <strain evidence="10">ATI7-C-A5</strain>
    </source>
</reference>
<organism evidence="10">
    <name type="scientific">Leptospira ellisii</name>
    <dbReference type="NCBI Taxonomy" id="2023197"/>
    <lineage>
        <taxon>Bacteria</taxon>
        <taxon>Pseudomonadati</taxon>
        <taxon>Spirochaetota</taxon>
        <taxon>Spirochaetia</taxon>
        <taxon>Leptospirales</taxon>
        <taxon>Leptospiraceae</taxon>
        <taxon>Leptospira</taxon>
    </lineage>
</organism>
<dbReference type="InterPro" id="IPR002656">
    <property type="entry name" value="Acyl_transf_3_dom"/>
</dbReference>
<dbReference type="AlphaFoldDB" id="A0A2N0B9Z9"/>
<evidence type="ECO:0000259" key="8">
    <source>
        <dbReference type="Pfam" id="PF01757"/>
    </source>
</evidence>
<dbReference type="EMBL" id="NPEF01000069">
    <property type="protein sequence ID" value="PJZ93308.1"/>
    <property type="molecule type" value="Genomic_DNA"/>
</dbReference>
<keyword evidence="5 7" id="KW-1133">Transmembrane helix</keyword>
<evidence type="ECO:0000256" key="4">
    <source>
        <dbReference type="ARBA" id="ARBA00022692"/>
    </source>
</evidence>
<evidence type="ECO:0000256" key="2">
    <source>
        <dbReference type="ARBA" id="ARBA00007400"/>
    </source>
</evidence>
<evidence type="ECO:0000313" key="11">
    <source>
        <dbReference type="Proteomes" id="UP000232122"/>
    </source>
</evidence>
<dbReference type="GO" id="GO:0005886">
    <property type="term" value="C:plasma membrane"/>
    <property type="evidence" value="ECO:0007669"/>
    <property type="project" value="UniProtKB-SubCell"/>
</dbReference>
<feature type="transmembrane region" description="Helical" evidence="7">
    <location>
        <begin position="217"/>
        <end position="236"/>
    </location>
</feature>
<reference evidence="9 11" key="2">
    <citation type="journal article" date="2018" name="Microb. Genom.">
        <title>Deciphering the unexplored Leptospira diversity from soils uncovers genomic evolution to virulence.</title>
        <authorList>
            <person name="Thibeaux R."/>
            <person name="Iraola G."/>
            <person name="Ferres I."/>
            <person name="Bierque E."/>
            <person name="Girault D."/>
            <person name="Soupe-Gilbert M.E."/>
            <person name="Picardeau M."/>
            <person name="Goarant C."/>
        </authorList>
    </citation>
    <scope>NUCLEOTIDE SEQUENCE [LARGE SCALE GENOMIC DNA]</scope>
    <source>
        <strain evidence="9 11">ATI7-C-A5</strain>
    </source>
</reference>
<keyword evidence="3" id="KW-1003">Cell membrane</keyword>
<dbReference type="Pfam" id="PF01757">
    <property type="entry name" value="Acyl_transf_3"/>
    <property type="match status" value="1"/>
</dbReference>